<accession>A0ACB9VW22</accession>
<proteinExistence type="predicted"/>
<name>A0ACB9VW22_CHAAC</name>
<protein>
    <submittedName>
        <fullName evidence="1">Uncharacterized protein</fullName>
    </submittedName>
</protein>
<dbReference type="Proteomes" id="UP001057452">
    <property type="component" value="Chromosome 15"/>
</dbReference>
<comment type="caution">
    <text evidence="1">The sequence shown here is derived from an EMBL/GenBank/DDBJ whole genome shotgun (WGS) entry which is preliminary data.</text>
</comment>
<reference evidence="1" key="1">
    <citation type="submission" date="2022-05" db="EMBL/GenBank/DDBJ databases">
        <title>Chromosome-level genome of Chaenocephalus aceratus.</title>
        <authorList>
            <person name="Park H."/>
        </authorList>
    </citation>
    <scope>NUCLEOTIDE SEQUENCE</scope>
    <source>
        <strain evidence="1">KU_202001</strain>
    </source>
</reference>
<organism evidence="1 2">
    <name type="scientific">Chaenocephalus aceratus</name>
    <name type="common">Blackfin icefish</name>
    <name type="synonym">Chaenichthys aceratus</name>
    <dbReference type="NCBI Taxonomy" id="36190"/>
    <lineage>
        <taxon>Eukaryota</taxon>
        <taxon>Metazoa</taxon>
        <taxon>Chordata</taxon>
        <taxon>Craniata</taxon>
        <taxon>Vertebrata</taxon>
        <taxon>Euteleostomi</taxon>
        <taxon>Actinopterygii</taxon>
        <taxon>Neopterygii</taxon>
        <taxon>Teleostei</taxon>
        <taxon>Neoteleostei</taxon>
        <taxon>Acanthomorphata</taxon>
        <taxon>Eupercaria</taxon>
        <taxon>Perciformes</taxon>
        <taxon>Notothenioidei</taxon>
        <taxon>Channichthyidae</taxon>
        <taxon>Chaenocephalus</taxon>
    </lineage>
</organism>
<sequence>MVERGLAGPHFSVECSQSSFPASHVDSMMASRGALYSYEILNLISPQVWTDHLQASVACGEPRDQMASFIYTSCSRSSASPLLPRGISACPDVQLFIWSSDKSSWPVLHILQMNRGGRHSADRQLAGSGNPISLTQHQPVTTHTTGLWPLTTSPVFVPGRDMTEVMINSTPMEDMRLSPSKDRLSFQIFPDPSDFERCCKLKDRLPSIVVEPTEGEVESGELRWPPEEFLI</sequence>
<evidence type="ECO:0000313" key="2">
    <source>
        <dbReference type="Proteomes" id="UP001057452"/>
    </source>
</evidence>
<evidence type="ECO:0000313" key="1">
    <source>
        <dbReference type="EMBL" id="KAI4804057.1"/>
    </source>
</evidence>
<dbReference type="EMBL" id="CM043799">
    <property type="protein sequence ID" value="KAI4804057.1"/>
    <property type="molecule type" value="Genomic_DNA"/>
</dbReference>
<gene>
    <name evidence="1" type="ORF">KUCAC02_025701</name>
</gene>
<keyword evidence="2" id="KW-1185">Reference proteome</keyword>